<dbReference type="EMBL" id="OY288114">
    <property type="protein sequence ID" value="CAJ0857685.1"/>
    <property type="molecule type" value="Genomic_DNA"/>
</dbReference>
<dbReference type="Gene3D" id="3.40.50.1580">
    <property type="entry name" value="Nucleoside phosphorylase domain"/>
    <property type="match status" value="1"/>
</dbReference>
<evidence type="ECO:0008006" key="2">
    <source>
        <dbReference type="Google" id="ProtNLM"/>
    </source>
</evidence>
<dbReference type="Pfam" id="PF06516">
    <property type="entry name" value="NUP"/>
    <property type="match status" value="1"/>
</dbReference>
<dbReference type="AlphaFoldDB" id="A0AA48RDC0"/>
<dbReference type="GO" id="GO:0003824">
    <property type="term" value="F:catalytic activity"/>
    <property type="evidence" value="ECO:0007669"/>
    <property type="project" value="InterPro"/>
</dbReference>
<proteinExistence type="predicted"/>
<sequence length="357" mass="38808">MVAGWLCSLTALLIAFSAAAGEGTTTPKIPVRVVVVTTFEEGPDTGPNAVGEFTRWVTNFPLPIIIEFPQGYRHLRYNRDKKVLGVVTGMGPLRAASSITALGSDPRFDLSRAYWVVAAIAGIDPNRASVGSAAWAKYVIDGDQAYEIDAREIPPNWSTGYVPIGRYEPFQPPVPAPSSTGVNQQFPLNPSLVNWAFALTKQVNLPDDANLRKVRARYVGYPNALKPPFVLIGDTLSAGTFWLGSRFNAWAEGWVNYWTYGAGNFVTSAEEDAGVMQALSFLSQVGKADLKRVLVLRTASNYLMPPPGETVATFLKRETTPGGLSGFNEALNAAYLVASPVVDEISQNWSRYEKQTP</sequence>
<evidence type="ECO:0000313" key="1">
    <source>
        <dbReference type="EMBL" id="CAJ0857685.1"/>
    </source>
</evidence>
<organism evidence="1">
    <name type="scientific">freshwater sediment metagenome</name>
    <dbReference type="NCBI Taxonomy" id="556182"/>
    <lineage>
        <taxon>unclassified sequences</taxon>
        <taxon>metagenomes</taxon>
        <taxon>ecological metagenomes</taxon>
    </lineage>
</organism>
<dbReference type="PIRSF" id="PIRSF013171">
    <property type="entry name" value="Pur_nuclsid_perm"/>
    <property type="match status" value="1"/>
</dbReference>
<dbReference type="InterPro" id="IPR009486">
    <property type="entry name" value="Pur_nuclsid_perm"/>
</dbReference>
<dbReference type="GO" id="GO:0009116">
    <property type="term" value="P:nucleoside metabolic process"/>
    <property type="evidence" value="ECO:0007669"/>
    <property type="project" value="InterPro"/>
</dbReference>
<protein>
    <recommendedName>
        <fullName evidence="2">Purine nucleoside permease</fullName>
    </recommendedName>
</protein>
<dbReference type="PANTHER" id="PTHR38643">
    <property type="entry name" value="PURINE NUCLEOSIDE PERMEASE C285.05-RELATED"/>
    <property type="match status" value="1"/>
</dbReference>
<dbReference type="GO" id="GO:0005783">
    <property type="term" value="C:endoplasmic reticulum"/>
    <property type="evidence" value="ECO:0007669"/>
    <property type="project" value="TreeGrafter"/>
</dbReference>
<dbReference type="InterPro" id="IPR035994">
    <property type="entry name" value="Nucleoside_phosphorylase_sf"/>
</dbReference>
<accession>A0AA48RDC0</accession>
<reference evidence="1" key="1">
    <citation type="submission" date="2023-07" db="EMBL/GenBank/DDBJ databases">
        <authorList>
            <person name="Pelsma A.J. K."/>
        </authorList>
    </citation>
    <scope>NUCLEOTIDE SEQUENCE</scope>
</reference>
<dbReference type="GO" id="GO:0055085">
    <property type="term" value="P:transmembrane transport"/>
    <property type="evidence" value="ECO:0007669"/>
    <property type="project" value="InterPro"/>
</dbReference>
<name>A0AA48RDC0_9ZZZZ</name>
<dbReference type="PANTHER" id="PTHR38643:SF1">
    <property type="entry name" value="PURINE NUCLEOSIDE PERMEASE C285.05-RELATED"/>
    <property type="match status" value="1"/>
</dbReference>
<gene>
    <name evidence="1" type="ORF">AMST5_01042</name>
</gene>